<evidence type="ECO:0000313" key="4">
    <source>
        <dbReference type="Proteomes" id="UP000031937"/>
    </source>
</evidence>
<dbReference type="RefSeq" id="WP_041503828.1">
    <property type="nucleotide sequence ID" value="NZ_JPIT01000031.1"/>
</dbReference>
<dbReference type="EMBL" id="JPIT01000031">
    <property type="protein sequence ID" value="KIO43630.1"/>
    <property type="molecule type" value="Genomic_DNA"/>
</dbReference>
<proteinExistence type="predicted"/>
<accession>A0A0C3RIJ0</accession>
<reference evidence="2 4" key="2">
    <citation type="submission" date="2014-07" db="EMBL/GenBank/DDBJ databases">
        <title>Porphyromonadaceae bacterium OUH 334697 = ATCC BAA-2682 = DSM 28341 draft genome.</title>
        <authorList>
            <person name="Sydenham T.V."/>
            <person name="Hasman H."/>
            <person name="Justesen U.S."/>
        </authorList>
    </citation>
    <scope>NUCLEOTIDE SEQUENCE [LARGE SCALE GENOMIC DNA]</scope>
    <source>
        <strain evidence="2 4">OUH 334697</strain>
    </source>
</reference>
<sequence>MVKILILVLACVAVVGQGHAQPSSENVRVENKIWRDTIAESGVFQPDSLIRDTLRYEYTKIKNAAYRWKWTKELYKMIFVNPKKYNIDVVQSENSEDRYKKYRGKKIREIDVKILPPFGTSVRDTIYERDSLDWLRMMGNNVHQKTSERIVKKQLTVKPGMTVDPFELVENEVLLKRLSNIDDVLIEIEEIPGNTDEVDLLVICKDEFSWTGEVWSNFLNAADIGIESKNLFRRGHQVHYRASYRGRKEQRWGNLIEYQVDNLFSTRVDFYGSYENTYVRDMLTLSLNRSFQTSRTKWAGGVGYSRVYSSSTLVDRDITKPVELFNYRLFDTWVGRSFYLGEKYSFTRNLYLTGRYMGTQFVNRPIVTSDSNSYYYNRNTFIGAIAFMKLKYFKANLIYDFGRTEDIPSGLYGALLYGYERGDFTKNGYIGTEWYYSWFNKYTNRFYAFHAALGSFMDGYDFESGVFKLGASYFSRLYHLSKHRLRFYSSMEYVKGIKRSNDDYIYFEDSKITGFDTDTLRGNQRLSGSLSATLFLPYIKRGFRASLTGFVDAGALAEGNKSILKAQTYWAVGVSVNLRNDNLIFKNVSIRLTYYPKVPPGFHSFDVDISSRRRTGFFDYRISKPETIKYE</sequence>
<dbReference type="OrthoDB" id="1110633at2"/>
<protein>
    <recommendedName>
        <fullName evidence="6">Outer membrane protein assembly factor</fullName>
    </recommendedName>
</protein>
<evidence type="ECO:0000313" key="5">
    <source>
        <dbReference type="Proteomes" id="UP000031980"/>
    </source>
</evidence>
<reference evidence="3 5" key="1">
    <citation type="submission" date="2014-07" db="EMBL/GenBank/DDBJ databases">
        <title>Porphyromonadaceae bacterium OUH 308042 = ATCC BAA-2681 = DSM 28342 draft genome.</title>
        <authorList>
            <person name="Sydenham T.V."/>
            <person name="Hasman H."/>
            <person name="Justensen U.S."/>
        </authorList>
    </citation>
    <scope>NUCLEOTIDE SEQUENCE [LARGE SCALE GENOMIC DNA]</scope>
    <source>
        <strain evidence="3 5">OUH 308042</strain>
    </source>
</reference>
<evidence type="ECO:0000313" key="2">
    <source>
        <dbReference type="EMBL" id="KIO43630.1"/>
    </source>
</evidence>
<dbReference type="Gene3D" id="3.10.20.310">
    <property type="entry name" value="membrane protein fhac"/>
    <property type="match status" value="1"/>
</dbReference>
<keyword evidence="5" id="KW-1185">Reference proteome</keyword>
<comment type="caution">
    <text evidence="3">The sequence shown here is derived from an EMBL/GenBank/DDBJ whole genome shotgun (WGS) entry which is preliminary data.</text>
</comment>
<feature type="chain" id="PRO_5043118915" description="Outer membrane protein assembly factor" evidence="1">
    <location>
        <begin position="21"/>
        <end position="631"/>
    </location>
</feature>
<dbReference type="Proteomes" id="UP000031980">
    <property type="component" value="Unassembled WGS sequence"/>
</dbReference>
<organism evidence="3 5">
    <name type="scientific">Sanguibacteroides justesenii</name>
    <dbReference type="NCBI Taxonomy" id="1547597"/>
    <lineage>
        <taxon>Bacteria</taxon>
        <taxon>Pseudomonadati</taxon>
        <taxon>Bacteroidota</taxon>
        <taxon>Bacteroidia</taxon>
        <taxon>Bacteroidales</taxon>
        <taxon>Porphyromonadaceae</taxon>
        <taxon>Sanguibacteroides</taxon>
    </lineage>
</organism>
<dbReference type="EMBL" id="JPIU01000037">
    <property type="protein sequence ID" value="KIO45794.1"/>
    <property type="molecule type" value="Genomic_DNA"/>
</dbReference>
<dbReference type="Proteomes" id="UP000031937">
    <property type="component" value="Unassembled WGS sequence"/>
</dbReference>
<evidence type="ECO:0000256" key="1">
    <source>
        <dbReference type="SAM" id="SignalP"/>
    </source>
</evidence>
<feature type="signal peptide" evidence="1">
    <location>
        <begin position="1"/>
        <end position="20"/>
    </location>
</feature>
<gene>
    <name evidence="3" type="ORF">BA92_04895</name>
    <name evidence="2" type="ORF">IE90_10955</name>
</gene>
<evidence type="ECO:0008006" key="6">
    <source>
        <dbReference type="Google" id="ProtNLM"/>
    </source>
</evidence>
<dbReference type="AlphaFoldDB" id="A0A0C3RIJ0"/>
<evidence type="ECO:0000313" key="3">
    <source>
        <dbReference type="EMBL" id="KIO45794.1"/>
    </source>
</evidence>
<name>A0A0C3RIJ0_9PORP</name>
<keyword evidence="1" id="KW-0732">Signal</keyword>